<dbReference type="EMBL" id="GEEE01005524">
    <property type="protein sequence ID" value="JAP57701.1"/>
    <property type="molecule type" value="Transcribed_RNA"/>
</dbReference>
<feature type="domain" description="U-box" evidence="7">
    <location>
        <begin position="87"/>
        <end position="160"/>
    </location>
</feature>
<evidence type="ECO:0000256" key="5">
    <source>
        <dbReference type="SAM" id="MobiDB-lite"/>
    </source>
</evidence>
<dbReference type="PANTHER" id="PTHR46016:SF1">
    <property type="entry name" value="RING-TYPE DOMAIN-CONTAINING PROTEIN"/>
    <property type="match status" value="1"/>
</dbReference>
<dbReference type="Gene3D" id="3.30.40.10">
    <property type="entry name" value="Zinc/RING finger domain, C3HC4 (zinc finger)"/>
    <property type="match status" value="1"/>
</dbReference>
<evidence type="ECO:0000259" key="7">
    <source>
        <dbReference type="PROSITE" id="PS51698"/>
    </source>
</evidence>
<keyword evidence="2 4" id="KW-0863">Zinc-finger</keyword>
<dbReference type="SMART" id="SM00504">
    <property type="entry name" value="Ubox"/>
    <property type="match status" value="1"/>
</dbReference>
<protein>
    <submittedName>
        <fullName evidence="8">PDZ domain-containing RING finger protein 4</fullName>
    </submittedName>
</protein>
<feature type="non-terminal residue" evidence="8">
    <location>
        <position position="1"/>
    </location>
</feature>
<dbReference type="SUPFAM" id="SSF57850">
    <property type="entry name" value="RING/U-box"/>
    <property type="match status" value="1"/>
</dbReference>
<dbReference type="GO" id="GO:0000209">
    <property type="term" value="P:protein polyubiquitination"/>
    <property type="evidence" value="ECO:0007669"/>
    <property type="project" value="TreeGrafter"/>
</dbReference>
<reference evidence="8" key="1">
    <citation type="submission" date="2016-01" db="EMBL/GenBank/DDBJ databases">
        <title>Reference transcriptome for the parasite Schistocephalus solidus: insights into the molecular evolution of parasitism.</title>
        <authorList>
            <person name="Hebert F.O."/>
            <person name="Grambauer S."/>
            <person name="Barber I."/>
            <person name="Landry C.R."/>
            <person name="Aubin-Horth N."/>
        </authorList>
    </citation>
    <scope>NUCLEOTIDE SEQUENCE</scope>
</reference>
<evidence type="ECO:0000256" key="2">
    <source>
        <dbReference type="ARBA" id="ARBA00022771"/>
    </source>
</evidence>
<organism evidence="8">
    <name type="scientific">Schistocephalus solidus</name>
    <name type="common">Tapeworm</name>
    <dbReference type="NCBI Taxonomy" id="70667"/>
    <lineage>
        <taxon>Eukaryota</taxon>
        <taxon>Metazoa</taxon>
        <taxon>Spiralia</taxon>
        <taxon>Lophotrochozoa</taxon>
        <taxon>Platyhelminthes</taxon>
        <taxon>Cestoda</taxon>
        <taxon>Eucestoda</taxon>
        <taxon>Diphyllobothriidea</taxon>
        <taxon>Diphyllobothriidae</taxon>
        <taxon>Schistocephalus</taxon>
    </lineage>
</organism>
<evidence type="ECO:0000259" key="6">
    <source>
        <dbReference type="PROSITE" id="PS50089"/>
    </source>
</evidence>
<feature type="domain" description="RING-type" evidence="6">
    <location>
        <begin position="94"/>
        <end position="132"/>
    </location>
</feature>
<feature type="compositionally biased region" description="Low complexity" evidence="5">
    <location>
        <begin position="217"/>
        <end position="226"/>
    </location>
</feature>
<dbReference type="InterPro" id="IPR017907">
    <property type="entry name" value="Znf_RING_CS"/>
</dbReference>
<dbReference type="AlphaFoldDB" id="A0A0X3NSJ1"/>
<dbReference type="InterPro" id="IPR003613">
    <property type="entry name" value="Ubox_domain"/>
</dbReference>
<keyword evidence="1" id="KW-0479">Metal-binding</keyword>
<dbReference type="PANTHER" id="PTHR46016">
    <property type="entry name" value="ZINC FINGER, RING/FYVE/PHD-TYPE"/>
    <property type="match status" value="1"/>
</dbReference>
<keyword evidence="3" id="KW-0862">Zinc</keyword>
<dbReference type="Pfam" id="PF13639">
    <property type="entry name" value="zf-RING_2"/>
    <property type="match status" value="1"/>
</dbReference>
<dbReference type="GO" id="GO:0061630">
    <property type="term" value="F:ubiquitin protein ligase activity"/>
    <property type="evidence" value="ECO:0007669"/>
    <property type="project" value="TreeGrafter"/>
</dbReference>
<dbReference type="EMBL" id="GEEE01020660">
    <property type="protein sequence ID" value="JAP42565.1"/>
    <property type="molecule type" value="Transcribed_RNA"/>
</dbReference>
<dbReference type="SMART" id="SM00184">
    <property type="entry name" value="RING"/>
    <property type="match status" value="1"/>
</dbReference>
<evidence type="ECO:0000256" key="1">
    <source>
        <dbReference type="ARBA" id="ARBA00022723"/>
    </source>
</evidence>
<gene>
    <name evidence="8" type="primary">PZRN4</name>
    <name evidence="8" type="ORF">TR165593</name>
</gene>
<dbReference type="InterPro" id="IPR051438">
    <property type="entry name" value="RNF_E3_ubiq-protein_ligase"/>
</dbReference>
<sequence>IECFVSPLYLSALKGNKCTFTRVKLTSKKRIGRLSFEPWAWFLKSLRLLKGMVRRRATPRANRSGRKSVVKPVLEDNDDRRFVKPNAISPHLFCPICTEVFNHPYRAPCGHSFCFTCIEPWLKSNSTCPIDRKHVVRTSLHHDFILESIIGDYSVACPWRSLGCSYVGALHLLVAHKKQCVMNPDHLPEALRVRELQALQRAGSSSQLSELILSGSTNTTTTTTTTPINGSCSASADGPTDAADVPAQTSGVFVPEPRTLSAGGQDTVGADGDAAASHRAINDSLNITSMTDEEEEDLPPAPLPSLLFRLYQKSDTDNRNLMCSFFSSEPAIAAPRPPSKRRKRAVPMSERDTFVL</sequence>
<feature type="region of interest" description="Disordered" evidence="5">
    <location>
        <begin position="330"/>
        <end position="356"/>
    </location>
</feature>
<dbReference type="PROSITE" id="PS50089">
    <property type="entry name" value="ZF_RING_2"/>
    <property type="match status" value="1"/>
</dbReference>
<evidence type="ECO:0000256" key="4">
    <source>
        <dbReference type="PROSITE-ProRule" id="PRU00175"/>
    </source>
</evidence>
<dbReference type="GO" id="GO:0008270">
    <property type="term" value="F:zinc ion binding"/>
    <property type="evidence" value="ECO:0007669"/>
    <property type="project" value="UniProtKB-KW"/>
</dbReference>
<dbReference type="InterPro" id="IPR013083">
    <property type="entry name" value="Znf_RING/FYVE/PHD"/>
</dbReference>
<dbReference type="GO" id="GO:0006511">
    <property type="term" value="P:ubiquitin-dependent protein catabolic process"/>
    <property type="evidence" value="ECO:0007669"/>
    <property type="project" value="TreeGrafter"/>
</dbReference>
<proteinExistence type="predicted"/>
<evidence type="ECO:0000256" key="3">
    <source>
        <dbReference type="ARBA" id="ARBA00022833"/>
    </source>
</evidence>
<dbReference type="PROSITE" id="PS00518">
    <property type="entry name" value="ZF_RING_1"/>
    <property type="match status" value="1"/>
</dbReference>
<feature type="region of interest" description="Disordered" evidence="5">
    <location>
        <begin position="217"/>
        <end position="244"/>
    </location>
</feature>
<dbReference type="InterPro" id="IPR001841">
    <property type="entry name" value="Znf_RING"/>
</dbReference>
<evidence type="ECO:0000313" key="8">
    <source>
        <dbReference type="EMBL" id="JAP42565.1"/>
    </source>
</evidence>
<accession>A0A0X3NSJ1</accession>
<dbReference type="PROSITE" id="PS51698">
    <property type="entry name" value="U_BOX"/>
    <property type="match status" value="1"/>
</dbReference>
<name>A0A0X3NSJ1_SCHSO</name>